<keyword evidence="3" id="KW-1185">Reference proteome</keyword>
<reference evidence="2 3" key="1">
    <citation type="journal article" date="2014" name="PLoS ONE">
        <title>An emerging Mycoplasma associated with trichomoniasis, vaginal infection and disease.</title>
        <authorList>
            <consortium name="Vaginal Microbiome Consortium"/>
            <person name="Fettweis J.M."/>
            <person name="Serrano M.G."/>
            <person name="Huang B."/>
            <person name="Brooks J.P."/>
            <person name="Glascock A.L."/>
            <person name="Sheth N.U."/>
            <person name="Strauss J.F.III."/>
            <person name="Jefferson K.K."/>
            <person name="Buck G.A."/>
        </authorList>
    </citation>
    <scope>NUCLEOTIDE SEQUENCE [LARGE SCALE GENOMIC DNA]</scope>
    <source>
        <strain evidence="2 3">VCU_M1</strain>
    </source>
</reference>
<feature type="transmembrane region" description="Helical" evidence="1">
    <location>
        <begin position="113"/>
        <end position="137"/>
    </location>
</feature>
<dbReference type="HOGENOM" id="CLU_1318979_0_0_14"/>
<dbReference type="STRING" id="1318617.MGM1_1210"/>
<feature type="transmembrane region" description="Helical" evidence="1">
    <location>
        <begin position="25"/>
        <end position="43"/>
    </location>
</feature>
<name>A0A097SSD7_9BACT</name>
<dbReference type="AlphaFoldDB" id="A0A097SSD7"/>
<evidence type="ECO:0000313" key="2">
    <source>
        <dbReference type="EMBL" id="AIV03508.1"/>
    </source>
</evidence>
<dbReference type="EMBL" id="CP007711">
    <property type="protein sequence ID" value="AIV03508.1"/>
    <property type="molecule type" value="Genomic_DNA"/>
</dbReference>
<accession>A0A097SSD7</accession>
<protein>
    <submittedName>
        <fullName evidence="2">Uncharacterized protein</fullName>
    </submittedName>
</protein>
<feature type="transmembrane region" description="Helical" evidence="1">
    <location>
        <begin position="78"/>
        <end position="101"/>
    </location>
</feature>
<keyword evidence="1" id="KW-0472">Membrane</keyword>
<organism evidence="2 3">
    <name type="scientific">Candidatus Malacoplasma girerdii</name>
    <dbReference type="NCBI Taxonomy" id="1318617"/>
    <lineage>
        <taxon>Bacteria</taxon>
        <taxon>Bacillati</taxon>
        <taxon>Mycoplasmatota</taxon>
        <taxon>Mycoplasmoidales</taxon>
        <taxon>Mycoplasmoidaceae</taxon>
        <taxon>Malacoplasma</taxon>
    </lineage>
</organism>
<keyword evidence="1" id="KW-0812">Transmembrane</keyword>
<evidence type="ECO:0000313" key="3">
    <source>
        <dbReference type="Proteomes" id="UP000030066"/>
    </source>
</evidence>
<keyword evidence="1" id="KW-1133">Transmembrane helix</keyword>
<dbReference type="KEGG" id="mgj:MGM1_1210"/>
<evidence type="ECO:0000256" key="1">
    <source>
        <dbReference type="SAM" id="Phobius"/>
    </source>
</evidence>
<sequence>MEFVQRKEVLLHQIKVDKQIIQSNYFLYILSFLLIGFYIYVAFSPFKVDTGYASSNPFWTRIGFWISYHQPRNYSWGWLNYVAIGYALVCGLLLFIIYYISFFKANRRVLNNWGYASIFILLFVLIMTLICGELGFLSPHAFMYDQVDKTTILKMNINGYALFATAIVLFVFSFASYILWILWIVKGWKLSVKELLKKNSLIRKNKKV</sequence>
<proteinExistence type="predicted"/>
<gene>
    <name evidence="2" type="ORF">MGM1_1210</name>
</gene>
<dbReference type="Proteomes" id="UP000030066">
    <property type="component" value="Chromosome"/>
</dbReference>
<feature type="transmembrane region" description="Helical" evidence="1">
    <location>
        <begin position="157"/>
        <end position="185"/>
    </location>
</feature>